<dbReference type="Proteomes" id="UP000671862">
    <property type="component" value="Chromosome"/>
</dbReference>
<proteinExistence type="predicted"/>
<protein>
    <submittedName>
        <fullName evidence="1">DUF177 domain-containing protein</fullName>
    </submittedName>
</protein>
<dbReference type="PANTHER" id="PTHR34374">
    <property type="entry name" value="LARGE RIBOSOMAL RNA SUBUNIT ACCUMULATION PROTEIN YCED HOMOLOG 1, CHLOROPLASTIC"/>
    <property type="match status" value="1"/>
</dbReference>
<accession>A0ABX7SAF8</accession>
<dbReference type="InterPro" id="IPR003772">
    <property type="entry name" value="YceD"/>
</dbReference>
<keyword evidence="2" id="KW-1185">Reference proteome</keyword>
<reference evidence="1 2" key="1">
    <citation type="submission" date="2021-03" db="EMBL/GenBank/DDBJ databases">
        <title>Thermosipho ferrireducens sp.nov., an anaerobic thermophilic iron-reducing bacterium isolated from a deep-sea hydrothermal sulfide deposits.</title>
        <authorList>
            <person name="Zeng X."/>
            <person name="Chen Y."/>
            <person name="Shao Z."/>
        </authorList>
    </citation>
    <scope>NUCLEOTIDE SEQUENCE [LARGE SCALE GENOMIC DNA]</scope>
    <source>
        <strain evidence="1 2">JL129W03</strain>
    </source>
</reference>
<sequence>MKWIINVKDVIANKKLKIEGNYEKDVIELHTGTYKVINGIFSVKVSLVYTNNTIVVGGYVRGKVERPCDRCLEMSVMELNGTIEAVYDLKNEPNFKNSEIEDLKNVIYYKGDTIDLEERIIEALIVAAPDVFYCKETCRGLCPYCGVNLNKNPDHKCEKNESYTINKSAFSKLEKLKDMLNKNEKEEG</sequence>
<evidence type="ECO:0000313" key="2">
    <source>
        <dbReference type="Proteomes" id="UP000671862"/>
    </source>
</evidence>
<evidence type="ECO:0000313" key="1">
    <source>
        <dbReference type="EMBL" id="QTA38265.1"/>
    </source>
</evidence>
<dbReference type="PANTHER" id="PTHR34374:SF1">
    <property type="entry name" value="LARGE RIBOSOMAL RNA SUBUNIT ACCUMULATION PROTEIN YCED HOMOLOG 1, CHLOROPLASTIC"/>
    <property type="match status" value="1"/>
</dbReference>
<name>A0ABX7SAF8_9BACT</name>
<gene>
    <name evidence="1" type="ORF">JYK00_01630</name>
</gene>
<dbReference type="EMBL" id="CP071446">
    <property type="protein sequence ID" value="QTA38265.1"/>
    <property type="molecule type" value="Genomic_DNA"/>
</dbReference>
<dbReference type="Pfam" id="PF02620">
    <property type="entry name" value="YceD"/>
    <property type="match status" value="1"/>
</dbReference>
<dbReference type="RefSeq" id="WP_207566984.1">
    <property type="nucleotide sequence ID" value="NZ_CP071446.1"/>
</dbReference>
<organism evidence="1 2">
    <name type="scientific">Thermosipho ferrireducens</name>
    <dbReference type="NCBI Taxonomy" id="2571116"/>
    <lineage>
        <taxon>Bacteria</taxon>
        <taxon>Thermotogati</taxon>
        <taxon>Thermotogota</taxon>
        <taxon>Thermotogae</taxon>
        <taxon>Thermotogales</taxon>
        <taxon>Fervidobacteriaceae</taxon>
        <taxon>Thermosipho</taxon>
    </lineage>
</organism>